<dbReference type="RefSeq" id="WP_205459977.1">
    <property type="nucleotide sequence ID" value="NZ_JAFHKK010000036.1"/>
</dbReference>
<evidence type="ECO:0000259" key="5">
    <source>
        <dbReference type="PROSITE" id="PS51379"/>
    </source>
</evidence>
<dbReference type="Pfam" id="PF12800">
    <property type="entry name" value="Fer4_4"/>
    <property type="match status" value="1"/>
</dbReference>
<proteinExistence type="predicted"/>
<keyword evidence="7" id="KW-1185">Reference proteome</keyword>
<feature type="domain" description="4Fe-4S ferredoxin-type" evidence="5">
    <location>
        <begin position="8"/>
        <end position="37"/>
    </location>
</feature>
<dbReference type="Pfam" id="PF14697">
    <property type="entry name" value="Fer4_21"/>
    <property type="match status" value="1"/>
</dbReference>
<dbReference type="Proteomes" id="UP000703590">
    <property type="component" value="Unassembled WGS sequence"/>
</dbReference>
<dbReference type="PANTHER" id="PTHR42859:SF16">
    <property type="entry name" value="FORMATE HYDROGENLYASE SUBUNIT 2-RELATED"/>
    <property type="match status" value="1"/>
</dbReference>
<dbReference type="InterPro" id="IPR017900">
    <property type="entry name" value="4Fe4S_Fe_S_CS"/>
</dbReference>
<evidence type="ECO:0000256" key="1">
    <source>
        <dbReference type="ARBA" id="ARBA00022485"/>
    </source>
</evidence>
<evidence type="ECO:0000256" key="2">
    <source>
        <dbReference type="ARBA" id="ARBA00022723"/>
    </source>
</evidence>
<keyword evidence="1" id="KW-0004">4Fe-4S</keyword>
<evidence type="ECO:0000313" key="6">
    <source>
        <dbReference type="EMBL" id="MBN2965416.1"/>
    </source>
</evidence>
<evidence type="ECO:0000256" key="4">
    <source>
        <dbReference type="ARBA" id="ARBA00023014"/>
    </source>
</evidence>
<organism evidence="6 7">
    <name type="scientific">Sulfurospirillum tamanense</name>
    <dbReference type="NCBI Taxonomy" id="2813362"/>
    <lineage>
        <taxon>Bacteria</taxon>
        <taxon>Pseudomonadati</taxon>
        <taxon>Campylobacterota</taxon>
        <taxon>Epsilonproteobacteria</taxon>
        <taxon>Campylobacterales</taxon>
        <taxon>Sulfurospirillaceae</taxon>
        <taxon>Sulfurospirillum</taxon>
    </lineage>
</organism>
<dbReference type="Gene3D" id="3.30.70.20">
    <property type="match status" value="3"/>
</dbReference>
<sequence>MNDVLSNVFIYTDPERCMGCHSCELACATAHSTYDLHSAVLNGITLLSRNKVVKVADVTTTSQCVQCKAPCLDACPFDVITREAIGAIKIDETNCTGCKLCSKACPYDCITMMPLPLELQAIPGSKKKKKFVALKCDLCFDLRGEDGTINSACIQACPTKAITLTRDPALRTKNLTLTGYLA</sequence>
<protein>
    <submittedName>
        <fullName evidence="6">4Fe-4S dicluster domain-containing protein</fullName>
    </submittedName>
</protein>
<reference evidence="6" key="1">
    <citation type="submission" date="2021-02" db="EMBL/GenBank/DDBJ databases">
        <title>Sulfurospirillum tamanensis sp. nov.</title>
        <authorList>
            <person name="Frolova A."/>
            <person name="Merkel A."/>
            <person name="Slobodkin A."/>
        </authorList>
    </citation>
    <scope>NUCLEOTIDE SEQUENCE</scope>
    <source>
        <strain evidence="6">T05b</strain>
    </source>
</reference>
<dbReference type="InterPro" id="IPR050294">
    <property type="entry name" value="RnfB_subfamily"/>
</dbReference>
<reference evidence="6" key="2">
    <citation type="submission" date="2021-02" db="EMBL/GenBank/DDBJ databases">
        <authorList>
            <person name="Merkel A.Y."/>
        </authorList>
    </citation>
    <scope>NUCLEOTIDE SEQUENCE</scope>
    <source>
        <strain evidence="6">T05b</strain>
    </source>
</reference>
<dbReference type="InterPro" id="IPR017896">
    <property type="entry name" value="4Fe4S_Fe-S-bd"/>
</dbReference>
<dbReference type="CDD" id="cd10554">
    <property type="entry name" value="HycB_like"/>
    <property type="match status" value="1"/>
</dbReference>
<keyword evidence="3" id="KW-0408">Iron</keyword>
<keyword evidence="2" id="KW-0479">Metal-binding</keyword>
<dbReference type="SUPFAM" id="SSF54862">
    <property type="entry name" value="4Fe-4S ferredoxins"/>
    <property type="match status" value="1"/>
</dbReference>
<name>A0ABS2WUU0_9BACT</name>
<dbReference type="EMBL" id="JAFHKK010000036">
    <property type="protein sequence ID" value="MBN2965416.1"/>
    <property type="molecule type" value="Genomic_DNA"/>
</dbReference>
<keyword evidence="4" id="KW-0411">Iron-sulfur</keyword>
<feature type="domain" description="4Fe-4S ferredoxin-type" evidence="5">
    <location>
        <begin position="86"/>
        <end position="115"/>
    </location>
</feature>
<dbReference type="PROSITE" id="PS51379">
    <property type="entry name" value="4FE4S_FER_2"/>
    <property type="match status" value="3"/>
</dbReference>
<evidence type="ECO:0000313" key="7">
    <source>
        <dbReference type="Proteomes" id="UP000703590"/>
    </source>
</evidence>
<dbReference type="PROSITE" id="PS00198">
    <property type="entry name" value="4FE4S_FER_1"/>
    <property type="match status" value="1"/>
</dbReference>
<feature type="domain" description="4Fe-4S ferredoxin-type" evidence="5">
    <location>
        <begin position="54"/>
        <end position="85"/>
    </location>
</feature>
<comment type="caution">
    <text evidence="6">The sequence shown here is derived from an EMBL/GenBank/DDBJ whole genome shotgun (WGS) entry which is preliminary data.</text>
</comment>
<dbReference type="PANTHER" id="PTHR42859">
    <property type="entry name" value="OXIDOREDUCTASE"/>
    <property type="match status" value="1"/>
</dbReference>
<gene>
    <name evidence="6" type="ORF">JWV37_11540</name>
</gene>
<accession>A0ABS2WUU0</accession>
<evidence type="ECO:0000256" key="3">
    <source>
        <dbReference type="ARBA" id="ARBA00023004"/>
    </source>
</evidence>